<evidence type="ECO:0000259" key="1">
    <source>
        <dbReference type="Pfam" id="PF13649"/>
    </source>
</evidence>
<keyword evidence="2" id="KW-0808">Transferase</keyword>
<organism evidence="2 3">
    <name type="scientific">Caulobacter vibrioides (strain NA1000 / CB15N)</name>
    <name type="common">Caulobacter crescentus</name>
    <dbReference type="NCBI Taxonomy" id="565050"/>
    <lineage>
        <taxon>Bacteria</taxon>
        <taxon>Pseudomonadati</taxon>
        <taxon>Pseudomonadota</taxon>
        <taxon>Alphaproteobacteria</taxon>
        <taxon>Caulobacterales</taxon>
        <taxon>Caulobacteraceae</taxon>
        <taxon>Caulobacter</taxon>
    </lineage>
</organism>
<proteinExistence type="predicted"/>
<reference evidence="2 3" key="1">
    <citation type="journal article" date="2010" name="J. Bacteriol.">
        <title>The genetic basis of laboratory adaptation in Caulobacter crescentus.</title>
        <authorList>
            <person name="Marks M.E."/>
            <person name="Castro-Rojas C.M."/>
            <person name="Teiling C."/>
            <person name="Du L."/>
            <person name="Kapatral V."/>
            <person name="Walunas T.L."/>
            <person name="Crosson S."/>
        </authorList>
    </citation>
    <scope>NUCLEOTIDE SEQUENCE [LARGE SCALE GENOMIC DNA]</scope>
    <source>
        <strain evidence="3">NA1000 / CB15N</strain>
    </source>
</reference>
<dbReference type="AlphaFoldDB" id="A0A0H3C786"/>
<gene>
    <name evidence="2" type="ordered locus">CCNA_01388</name>
</gene>
<dbReference type="InterPro" id="IPR041698">
    <property type="entry name" value="Methyltransf_25"/>
</dbReference>
<dbReference type="Proteomes" id="UP000001364">
    <property type="component" value="Chromosome"/>
</dbReference>
<dbReference type="KEGG" id="ccs:CCNA_01388"/>
<name>A0A0H3C786_CAUVN</name>
<sequence length="355" mass="38486">MDQSTRARTRTAFAIDAVGQGAKAAVKAVWWTATGGLARSLTRPTEGPQARRFTPAAPPPVPGSLRRAYLEAFEKDARDVAAGLYPAIEDGPIRPSAALREAVDFLVDAFEVDQRRRRGDGAEVRNAADPSVYPNYYRQNFHYQSGGWFTAESAGRYDAQVEALFSGTAGAMRRRGLSLLARHWRGRDHRDAKILDVACGSGAFLKDLSAAFPRAALAGLDLSEAYLAKARKRTAVGGVKAKAETLPFGDATLDAVTCVYLFHELPPRVRPVVAASLARVLKPGGVLVLVDSVQPVDTPDLARLLEAFPVYFHEPYYSSYAETNLEALFAEAGLRLLDQDCAFLTKAMLFVKPGG</sequence>
<dbReference type="HOGENOM" id="CLU_037171_0_0_5"/>
<dbReference type="EC" id="2.1.1.-" evidence="2"/>
<dbReference type="RefSeq" id="YP_002516761.1">
    <property type="nucleotide sequence ID" value="NC_011916.1"/>
</dbReference>
<dbReference type="Pfam" id="PF13649">
    <property type="entry name" value="Methyltransf_25"/>
    <property type="match status" value="1"/>
</dbReference>
<protein>
    <submittedName>
        <fullName evidence="2">Methyltransferase</fullName>
        <ecNumber evidence="2">2.1.1.-</ecNumber>
    </submittedName>
</protein>
<dbReference type="CDD" id="cd02440">
    <property type="entry name" value="AdoMet_MTases"/>
    <property type="match status" value="1"/>
</dbReference>
<dbReference type="Gene3D" id="3.40.50.150">
    <property type="entry name" value="Vaccinia Virus protein VP39"/>
    <property type="match status" value="1"/>
</dbReference>
<evidence type="ECO:0000313" key="2">
    <source>
        <dbReference type="EMBL" id="ACL94853.1"/>
    </source>
</evidence>
<accession>A0A0H3C786</accession>
<keyword evidence="2" id="KW-0489">Methyltransferase</keyword>
<dbReference type="OrthoDB" id="9765084at2"/>
<dbReference type="EMBL" id="CP001340">
    <property type="protein sequence ID" value="ACL94853.1"/>
    <property type="molecule type" value="Genomic_DNA"/>
</dbReference>
<dbReference type="InterPro" id="IPR029063">
    <property type="entry name" value="SAM-dependent_MTases_sf"/>
</dbReference>
<dbReference type="PhylomeDB" id="A0A0H3C786"/>
<dbReference type="PANTHER" id="PTHR43591:SF110">
    <property type="entry name" value="RHODANESE DOMAIN-CONTAINING PROTEIN"/>
    <property type="match status" value="1"/>
</dbReference>
<keyword evidence="3" id="KW-1185">Reference proteome</keyword>
<dbReference type="GO" id="GO:0032259">
    <property type="term" value="P:methylation"/>
    <property type="evidence" value="ECO:0007669"/>
    <property type="project" value="UniProtKB-KW"/>
</dbReference>
<dbReference type="PANTHER" id="PTHR43591">
    <property type="entry name" value="METHYLTRANSFERASE"/>
    <property type="match status" value="1"/>
</dbReference>
<dbReference type="GeneID" id="7331846"/>
<dbReference type="SUPFAM" id="SSF53335">
    <property type="entry name" value="S-adenosyl-L-methionine-dependent methyltransferases"/>
    <property type="match status" value="1"/>
</dbReference>
<dbReference type="GO" id="GO:0008168">
    <property type="term" value="F:methyltransferase activity"/>
    <property type="evidence" value="ECO:0007669"/>
    <property type="project" value="UniProtKB-KW"/>
</dbReference>
<feature type="domain" description="Methyltransferase" evidence="1">
    <location>
        <begin position="194"/>
        <end position="285"/>
    </location>
</feature>
<dbReference type="PATRIC" id="fig|565050.3.peg.1373"/>
<evidence type="ECO:0000313" key="3">
    <source>
        <dbReference type="Proteomes" id="UP000001364"/>
    </source>
</evidence>
<dbReference type="RefSeq" id="WP_010919204.1">
    <property type="nucleotide sequence ID" value="NC_011916.1"/>
</dbReference>